<dbReference type="EMBL" id="CP029502">
    <property type="protein sequence ID" value="AYU75723.1"/>
    <property type="molecule type" value="Genomic_DNA"/>
</dbReference>
<dbReference type="VEuPathDB" id="TriTrypDB:LdCL_030009700"/>
<feature type="repeat" description="ANK" evidence="3">
    <location>
        <begin position="113"/>
        <end position="145"/>
    </location>
</feature>
<dbReference type="Gene3D" id="1.25.40.20">
    <property type="entry name" value="Ankyrin repeat-containing domain"/>
    <property type="match status" value="2"/>
</dbReference>
<dbReference type="PANTHER" id="PTHR24161:SF89">
    <property type="entry name" value="ANKYRIN REPEAT PROTEIN"/>
    <property type="match status" value="1"/>
</dbReference>
<evidence type="ECO:0000256" key="2">
    <source>
        <dbReference type="ARBA" id="ARBA00023043"/>
    </source>
</evidence>
<dbReference type="Pfam" id="PF12796">
    <property type="entry name" value="Ank_2"/>
    <property type="match status" value="2"/>
</dbReference>
<dbReference type="FunFam" id="1.25.40.20:FF:000784">
    <property type="entry name" value="Ankyrin_repeats_(3_copies)/Ankyrin_repeats_(Many_ copies)/Ankyrin_repeat/DHHC_palmitoyltransferase_-_putative"/>
    <property type="match status" value="1"/>
</dbReference>
<dbReference type="SUPFAM" id="SSF48403">
    <property type="entry name" value="Ankyrin repeat"/>
    <property type="match status" value="1"/>
</dbReference>
<evidence type="ECO:0000313" key="5">
    <source>
        <dbReference type="EMBL" id="AYU75723.1"/>
    </source>
</evidence>
<keyword evidence="4" id="KW-0812">Transmembrane</keyword>
<reference evidence="5 6" key="1">
    <citation type="journal article" date="2018" name="Sci. Rep.">
        <title>A complete Leishmania donovani reference genome identifies novel genetic variations associated with virulence.</title>
        <authorList>
            <person name="Lypaczewski P."/>
            <person name="Hoshizaki J."/>
            <person name="Zhang W.-W."/>
            <person name="McCall L.-I."/>
            <person name="Torcivia-Rodriguez J."/>
            <person name="Simonyan V."/>
            <person name="Kaur A."/>
            <person name="Dewar K."/>
            <person name="Matlashewski G."/>
        </authorList>
    </citation>
    <scope>NUCLEOTIDE SEQUENCE [LARGE SCALE GENOMIC DNA]</scope>
    <source>
        <strain evidence="5 6">LdCL</strain>
    </source>
</reference>
<feature type="repeat" description="ANK" evidence="3">
    <location>
        <begin position="146"/>
        <end position="178"/>
    </location>
</feature>
<accession>A0A451EJQ0</accession>
<keyword evidence="6" id="KW-1185">Reference proteome</keyword>
<dbReference type="OrthoDB" id="20872at2759"/>
<feature type="repeat" description="ANK" evidence="3">
    <location>
        <begin position="287"/>
        <end position="319"/>
    </location>
</feature>
<dbReference type="InterPro" id="IPR002110">
    <property type="entry name" value="Ankyrin_rpt"/>
</dbReference>
<dbReference type="InterPro" id="IPR036770">
    <property type="entry name" value="Ankyrin_rpt-contain_sf"/>
</dbReference>
<protein>
    <submittedName>
        <fullName evidence="5">Ankyrin repeats (3 copies)/Ankyrin repeats (Many copies)/Ankyrin repeat/DHHC palmitoyltransferase, putative</fullName>
    </submittedName>
</protein>
<evidence type="ECO:0000256" key="4">
    <source>
        <dbReference type="SAM" id="Phobius"/>
    </source>
</evidence>
<keyword evidence="1" id="KW-0677">Repeat</keyword>
<proteinExistence type="predicted"/>
<dbReference type="Proteomes" id="UP000274082">
    <property type="component" value="Chromosome 3"/>
</dbReference>
<sequence>MMLQRMKGMWDQQVGLDEYLPGTPNPERWHYHNPADDFPYDIMGRGNFAAAAEQHRARTAAERLFREHDAVRRRQFPSCFEEACAYGNLQAVILMWAQGTVDIPTRRAVYEGNNASSLMWAAFKGHLSIVRFLVDHDAPLEAVNGLGHTALQWAITGGHTDVVRYLLDHGADPSHRDRQGFDASFAAVQSGHLALLLMLTEDAAREGRLLQTSDHGLVFYKPSLEPQAQAATRENPRTKKPYYLLNPQQRDVEGHTLMHWAAYRNSPATCQYLLDHWGYDVDAQDSHGRTPLVWAAREGFSEVMELLLSRGADRHITDSDGWTALQHARVRNHPEAVYVLESYPVSSLTAATAATTSDNALADREFSEMADSVKVALLEASAEATINTTSRGRYVCVRDRRAAGTLRMIRTNTTFAMMAIAGPVYLALTFLLMKVLPPIASYLPFGMFFFKNVLWSMLSPRPTQTSRSGPPPPLIKQVGMAMSIAESVRGTWRFRLREPINLFIWLTFLVVQVWAWNSLGLVPLFSLSGRDAAAAQERQAASAAAAALWGTSATSTADGTDRQPLIHYFALSLIRLLTFQSSPLDQFQADTVAATPAFVAAEKAYMAQSNNLVRWVLMLLLLTSVTCAVLCKLLAGRSIMRASEEGTLRTSPLWRILASRQYRWLHPRFFSQERHMQIPLRAFYCRERDIVVRGYDGYSSLLDSPIGRSNHLLFVLSLTCFALFELLVMTWGTQQTRVLLRCPERVPWYRDAFFAFQTTEAMAAAVAARGPMPATTWDNTSLQAATPSMLAAEAPVLSFAWLNTAMEVWLHGLPCRQYRLLDEITMNYVKAAAASAAAAAHKPSILGSCVLRGVFLFRYYIWPTRASMLGVWVLHYSAIAAVLIGCVAMRQWIGVWCGATRMELANPLAQGSDGELVSIFPKDAQQAQRVVPIDDDEERYYATVCPSKARTITTGRAAAAAEGRGRCLYAEGNGIVNVLAFLLGRNGKRWVGAMTVSSHNAPVKTPMLS</sequence>
<feature type="transmembrane region" description="Helical" evidence="4">
    <location>
        <begin position="615"/>
        <end position="635"/>
    </location>
</feature>
<feature type="transmembrane region" description="Helical" evidence="4">
    <location>
        <begin position="415"/>
        <end position="433"/>
    </location>
</feature>
<evidence type="ECO:0000256" key="3">
    <source>
        <dbReference type="PROSITE-ProRule" id="PRU00023"/>
    </source>
</evidence>
<dbReference type="VEuPathDB" id="TriTrypDB:LDHU3_03.0480"/>
<dbReference type="GO" id="GO:0016740">
    <property type="term" value="F:transferase activity"/>
    <property type="evidence" value="ECO:0007669"/>
    <property type="project" value="UniProtKB-KW"/>
</dbReference>
<evidence type="ECO:0000313" key="6">
    <source>
        <dbReference type="Proteomes" id="UP000274082"/>
    </source>
</evidence>
<gene>
    <name evidence="5" type="ORF">LdCL_030009700</name>
</gene>
<dbReference type="VEuPathDB" id="TriTrypDB:LdBPK_030460.1"/>
<dbReference type="PROSITE" id="PS50297">
    <property type="entry name" value="ANK_REP_REGION"/>
    <property type="match status" value="2"/>
</dbReference>
<evidence type="ECO:0000256" key="1">
    <source>
        <dbReference type="ARBA" id="ARBA00022737"/>
    </source>
</evidence>
<keyword evidence="2 3" id="KW-0040">ANK repeat</keyword>
<keyword evidence="4" id="KW-0472">Membrane</keyword>
<dbReference type="PROSITE" id="PS50088">
    <property type="entry name" value="ANK_REPEAT"/>
    <property type="match status" value="3"/>
</dbReference>
<feature type="transmembrane region" description="Helical" evidence="4">
    <location>
        <begin position="499"/>
        <end position="516"/>
    </location>
</feature>
<dbReference type="SMART" id="SM00248">
    <property type="entry name" value="ANK"/>
    <property type="match status" value="5"/>
</dbReference>
<keyword evidence="4" id="KW-1133">Transmembrane helix</keyword>
<name>A0A451EJQ0_LEIDO</name>
<organism evidence="5 6">
    <name type="scientific">Leishmania donovani</name>
    <dbReference type="NCBI Taxonomy" id="5661"/>
    <lineage>
        <taxon>Eukaryota</taxon>
        <taxon>Discoba</taxon>
        <taxon>Euglenozoa</taxon>
        <taxon>Kinetoplastea</taxon>
        <taxon>Metakinetoplastina</taxon>
        <taxon>Trypanosomatida</taxon>
        <taxon>Trypanosomatidae</taxon>
        <taxon>Leishmaniinae</taxon>
        <taxon>Leishmania</taxon>
    </lineage>
</organism>
<dbReference type="AlphaFoldDB" id="A0A451EJQ0"/>
<dbReference type="PANTHER" id="PTHR24161">
    <property type="entry name" value="ANK_REP_REGION DOMAIN-CONTAINING PROTEIN-RELATED"/>
    <property type="match status" value="1"/>
</dbReference>
<feature type="transmembrane region" description="Helical" evidence="4">
    <location>
        <begin position="712"/>
        <end position="731"/>
    </location>
</feature>